<protein>
    <submittedName>
        <fullName evidence="2">Uncharacterized protein</fullName>
    </submittedName>
</protein>
<accession>A0A1P8WLY3</accession>
<keyword evidence="3" id="KW-1185">Reference proteome</keyword>
<dbReference type="OrthoDB" id="256751at2"/>
<keyword evidence="1" id="KW-0732">Signal</keyword>
<evidence type="ECO:0000313" key="3">
    <source>
        <dbReference type="Proteomes" id="UP000187735"/>
    </source>
</evidence>
<dbReference type="Proteomes" id="UP000187735">
    <property type="component" value="Chromosome"/>
</dbReference>
<name>A0A1P8WLY3_9PLAN</name>
<proteinExistence type="predicted"/>
<dbReference type="KEGG" id="fmr:Fuma_04712"/>
<dbReference type="EMBL" id="CP017641">
    <property type="protein sequence ID" value="APZ95060.1"/>
    <property type="molecule type" value="Genomic_DNA"/>
</dbReference>
<evidence type="ECO:0000313" key="2">
    <source>
        <dbReference type="EMBL" id="APZ95060.1"/>
    </source>
</evidence>
<feature type="signal peptide" evidence="1">
    <location>
        <begin position="1"/>
        <end position="21"/>
    </location>
</feature>
<gene>
    <name evidence="2" type="ORF">Fuma_04712</name>
</gene>
<organism evidence="2 3">
    <name type="scientific">Fuerstiella marisgermanici</name>
    <dbReference type="NCBI Taxonomy" id="1891926"/>
    <lineage>
        <taxon>Bacteria</taxon>
        <taxon>Pseudomonadati</taxon>
        <taxon>Planctomycetota</taxon>
        <taxon>Planctomycetia</taxon>
        <taxon>Planctomycetales</taxon>
        <taxon>Planctomycetaceae</taxon>
        <taxon>Fuerstiella</taxon>
    </lineage>
</organism>
<dbReference type="RefSeq" id="WP_077026277.1">
    <property type="nucleotide sequence ID" value="NZ_CP017641.1"/>
</dbReference>
<feature type="chain" id="PRO_5012953054" evidence="1">
    <location>
        <begin position="22"/>
        <end position="298"/>
    </location>
</feature>
<sequence length="298" mass="31972" precursor="true">MFKSTISLAIVFVSVTSVAFADGDDLFSSVRTKSVFESSPGPSSATNPANLLAKRITKAAELRELLKSAGFDGKVAGSRSAAAQKDLNPWEFPVLAAISEDEDHITIMLGLQTIEDSSQLSADTLLKMMQVNQQEAPAVFGYSKIRKRTELYCVLRNNGVTGRILRDEINRMATVAKRHEAIWDHSEAPSTTQQQAPTTPPAEKTLVANATSLVGKWSAARSATEAFAIAFSADGQFNLVFVNNGKQTKSSGNFAIVSGVLTMTGTDGMKLFGTIKMTSATTFTFTPDKTKALAFTKA</sequence>
<evidence type="ECO:0000256" key="1">
    <source>
        <dbReference type="SAM" id="SignalP"/>
    </source>
</evidence>
<dbReference type="AlphaFoldDB" id="A0A1P8WLY3"/>
<reference evidence="2 3" key="1">
    <citation type="journal article" date="2016" name="Front. Microbiol.">
        <title>Fuerstia marisgermanicae gen. nov., sp. nov., an Unusual Member of the Phylum Planctomycetes from the German Wadden Sea.</title>
        <authorList>
            <person name="Kohn T."/>
            <person name="Heuer A."/>
            <person name="Jogler M."/>
            <person name="Vollmers J."/>
            <person name="Boedeker C."/>
            <person name="Bunk B."/>
            <person name="Rast P."/>
            <person name="Borchert D."/>
            <person name="Glockner I."/>
            <person name="Freese H.M."/>
            <person name="Klenk H.P."/>
            <person name="Overmann J."/>
            <person name="Kaster A.K."/>
            <person name="Rohde M."/>
            <person name="Wiegand S."/>
            <person name="Jogler C."/>
        </authorList>
    </citation>
    <scope>NUCLEOTIDE SEQUENCE [LARGE SCALE GENOMIC DNA]</scope>
    <source>
        <strain evidence="2 3">NH11</strain>
    </source>
</reference>